<dbReference type="EMBL" id="CP009920">
    <property type="protein sequence ID" value="AJI24735.1"/>
    <property type="molecule type" value="Genomic_DNA"/>
</dbReference>
<dbReference type="AlphaFoldDB" id="A0A0B6AIL4"/>
<dbReference type="Pfam" id="PF13424">
    <property type="entry name" value="TPR_12"/>
    <property type="match status" value="1"/>
</dbReference>
<dbReference type="SUPFAM" id="SSF48452">
    <property type="entry name" value="TPR-like"/>
    <property type="match status" value="1"/>
</dbReference>
<reference evidence="1 2" key="1">
    <citation type="journal article" date="2015" name="Genome Announc.">
        <title>Complete genome sequences for 35 biothreat assay-relevant bacillus species.</title>
        <authorList>
            <person name="Johnson S.L."/>
            <person name="Daligault H.E."/>
            <person name="Davenport K.W."/>
            <person name="Jaissle J."/>
            <person name="Frey K.G."/>
            <person name="Ladner J.T."/>
            <person name="Broomall S.M."/>
            <person name="Bishop-Lilly K.A."/>
            <person name="Bruce D.C."/>
            <person name="Gibbons H.S."/>
            <person name="Coyne S.R."/>
            <person name="Lo C.C."/>
            <person name="Meincke L."/>
            <person name="Munk A.C."/>
            <person name="Koroleva G.I."/>
            <person name="Rosenzweig C.N."/>
            <person name="Palacios G.F."/>
            <person name="Redden C.L."/>
            <person name="Minogue T.D."/>
            <person name="Chain P.S."/>
        </authorList>
    </citation>
    <scope>NUCLEOTIDE SEQUENCE [LARGE SCALE GENOMIC DNA]</scope>
    <source>
        <strain evidence="2">ATCC 14581 / DSM 32 / JCM 2506 / NBRC 15308 / NCIMB 9376 / NCTC 10342 / NRRL B-14308 / VKM B-512</strain>
    </source>
</reference>
<protein>
    <submittedName>
        <fullName evidence="1">Tetratricopeptide repeat family protein</fullName>
    </submittedName>
</protein>
<evidence type="ECO:0000313" key="1">
    <source>
        <dbReference type="EMBL" id="AJI24735.1"/>
    </source>
</evidence>
<proteinExistence type="predicted"/>
<accession>A0A0B6AIL4</accession>
<gene>
    <name evidence="1" type="ORF">BG04_5135</name>
</gene>
<sequence length="138" mass="16290">MEMNDQLHQRIVKLCEEGDRFAELKQMSEAIASYQRALELVPEPKEKWSAATWIYGTLGDTYFLIKNYEDAIRSLEYALKCPAGNENPFLLLRLGESFCELGEFEKAKAYLYKAYQIEDYKIFFQEDDKYFKLIIELI</sequence>
<dbReference type="HOGENOM" id="CLU_123393_0_0_9"/>
<dbReference type="GeneID" id="93643097"/>
<dbReference type="InterPro" id="IPR019734">
    <property type="entry name" value="TPR_rpt"/>
</dbReference>
<dbReference type="KEGG" id="bmeg:BG04_5135"/>
<dbReference type="Gene3D" id="1.25.40.10">
    <property type="entry name" value="Tetratricopeptide repeat domain"/>
    <property type="match status" value="1"/>
</dbReference>
<dbReference type="SMART" id="SM00028">
    <property type="entry name" value="TPR"/>
    <property type="match status" value="3"/>
</dbReference>
<dbReference type="Proteomes" id="UP000031829">
    <property type="component" value="Chromosome"/>
</dbReference>
<dbReference type="RefSeq" id="WP_034651433.1">
    <property type="nucleotide sequence ID" value="NZ_BCVB01000010.1"/>
</dbReference>
<dbReference type="Pfam" id="PF13174">
    <property type="entry name" value="TPR_6"/>
    <property type="match status" value="1"/>
</dbReference>
<organism evidence="1 2">
    <name type="scientific">Priestia megaterium (strain ATCC 14581 / DSM 32 / CCUG 1817 / JCM 2506 / NBRC 15308 / NCIMB 9376 / NCTC 10342 / NRRL B-14308 / VKM B-512 / Ford 19)</name>
    <name type="common">Bacillus megaterium</name>
    <dbReference type="NCBI Taxonomy" id="1348623"/>
    <lineage>
        <taxon>Bacteria</taxon>
        <taxon>Bacillati</taxon>
        <taxon>Bacillota</taxon>
        <taxon>Bacilli</taxon>
        <taxon>Bacillales</taxon>
        <taxon>Bacillaceae</taxon>
        <taxon>Priestia</taxon>
    </lineage>
</organism>
<dbReference type="InterPro" id="IPR011990">
    <property type="entry name" value="TPR-like_helical_dom_sf"/>
</dbReference>
<name>A0A0B6AIL4_PRIM2</name>
<evidence type="ECO:0000313" key="2">
    <source>
        <dbReference type="Proteomes" id="UP000031829"/>
    </source>
</evidence>
<dbReference type="PROSITE" id="PS50005">
    <property type="entry name" value="TPR"/>
    <property type="match status" value="2"/>
</dbReference>